<comment type="caution">
    <text evidence="1">The sequence shown here is derived from an EMBL/GenBank/DDBJ whole genome shotgun (WGS) entry which is preliminary data.</text>
</comment>
<dbReference type="STRING" id="1907941.BKE30_13230"/>
<name>A0A1S8CT28_9GAMM</name>
<keyword evidence="2" id="KW-1185">Reference proteome</keyword>
<dbReference type="AlphaFoldDB" id="A0A1S8CT28"/>
<organism evidence="1 2">
    <name type="scientific">Alkanindiges hydrocarboniclasticus</name>
    <dbReference type="NCBI Taxonomy" id="1907941"/>
    <lineage>
        <taxon>Bacteria</taxon>
        <taxon>Pseudomonadati</taxon>
        <taxon>Pseudomonadota</taxon>
        <taxon>Gammaproteobacteria</taxon>
        <taxon>Moraxellales</taxon>
        <taxon>Moraxellaceae</taxon>
        <taxon>Alkanindiges</taxon>
    </lineage>
</organism>
<gene>
    <name evidence="1" type="ORF">BKE30_13230</name>
</gene>
<sequence>MLYRVGLVLGLSLLTLVVTPGCSRFSVDNHSLAYKEATVLPPLQLPAGETRPMTAIYPAPAINPAALEAAPNFANQKGNRFEMPRAQNSGVSNADNANVGIGAPSRPTLVTDGNGYPLLKIEGDANRIWDLLAASLSVANIQVVDRNQSTGWVAIKTDKQTVYLRLNRAGTITTITVQDDKNALIDKNLASDVLVQLNQNWPA</sequence>
<dbReference type="EMBL" id="MLCN01000037">
    <property type="protein sequence ID" value="ONG38149.1"/>
    <property type="molecule type" value="Genomic_DNA"/>
</dbReference>
<evidence type="ECO:0000313" key="2">
    <source>
        <dbReference type="Proteomes" id="UP000192132"/>
    </source>
</evidence>
<evidence type="ECO:0000313" key="1">
    <source>
        <dbReference type="EMBL" id="ONG38149.1"/>
    </source>
</evidence>
<dbReference type="RefSeq" id="WP_076879068.1">
    <property type="nucleotide sequence ID" value="NZ_MLCN01000037.1"/>
</dbReference>
<proteinExistence type="predicted"/>
<protein>
    <recommendedName>
        <fullName evidence="3">Outer membrane protein assembly factor BamC</fullName>
    </recommendedName>
</protein>
<dbReference type="InterPro" id="IPR010653">
    <property type="entry name" value="NlpB/DapX"/>
</dbReference>
<accession>A0A1S8CT28</accession>
<reference evidence="1 2" key="1">
    <citation type="submission" date="2016-10" db="EMBL/GenBank/DDBJ databases">
        <title>Draft Genome sequence of Alkanindiges sp. strain H1.</title>
        <authorList>
            <person name="Subhash Y."/>
            <person name="Lee S."/>
        </authorList>
    </citation>
    <scope>NUCLEOTIDE SEQUENCE [LARGE SCALE GENOMIC DNA]</scope>
    <source>
        <strain evidence="1 2">H1</strain>
    </source>
</reference>
<evidence type="ECO:0008006" key="3">
    <source>
        <dbReference type="Google" id="ProtNLM"/>
    </source>
</evidence>
<dbReference type="InterPro" id="IPR042268">
    <property type="entry name" value="BamC_C"/>
</dbReference>
<dbReference type="Gene3D" id="3.30.310.170">
    <property type="entry name" value="Outer membrane protein assembly factor BamC"/>
    <property type="match status" value="1"/>
</dbReference>
<dbReference type="Proteomes" id="UP000192132">
    <property type="component" value="Unassembled WGS sequence"/>
</dbReference>
<dbReference type="OrthoDB" id="6710665at2"/>
<dbReference type="Pfam" id="PF06804">
    <property type="entry name" value="Lipoprotein_18"/>
    <property type="match status" value="1"/>
</dbReference>